<evidence type="ECO:0000313" key="1">
    <source>
        <dbReference type="EMBL" id="EFO61799.1"/>
    </source>
</evidence>
<protein>
    <submittedName>
        <fullName evidence="1">Uncharacterized protein</fullName>
    </submittedName>
</protein>
<dbReference type="AlphaFoldDB" id="E1F6X7"/>
<organism evidence="1 2">
    <name type="scientific">Giardia intestinalis (strain P15)</name>
    <name type="common">Giardia lamblia</name>
    <dbReference type="NCBI Taxonomy" id="658858"/>
    <lineage>
        <taxon>Eukaryota</taxon>
        <taxon>Metamonada</taxon>
        <taxon>Diplomonadida</taxon>
        <taxon>Hexamitidae</taxon>
        <taxon>Giardiinae</taxon>
        <taxon>Giardia</taxon>
    </lineage>
</organism>
<dbReference type="OrthoDB" id="10466400at2759"/>
<proteinExistence type="predicted"/>
<dbReference type="Proteomes" id="UP000008974">
    <property type="component" value="Unassembled WGS sequence"/>
</dbReference>
<evidence type="ECO:0000313" key="2">
    <source>
        <dbReference type="Proteomes" id="UP000008974"/>
    </source>
</evidence>
<dbReference type="OMA" id="CFWFNDG"/>
<dbReference type="EMBL" id="ACVC01000209">
    <property type="protein sequence ID" value="EFO61799.1"/>
    <property type="molecule type" value="Genomic_DNA"/>
</dbReference>
<name>E1F6X7_GIAIA</name>
<reference evidence="1 2" key="1">
    <citation type="journal article" date="2010" name="BMC Genomics">
        <title>Genome analysis and comparative genomics of a Giardia intestinalis assemblage E isolate.</title>
        <authorList>
            <person name="Jerlstrom-Hultqvist J."/>
            <person name="Franzen O."/>
            <person name="Ankarklev J."/>
            <person name="Xu F."/>
            <person name="Nohynkova E."/>
            <person name="Andersson J.O."/>
            <person name="Svard S.G."/>
            <person name="Andersson B."/>
        </authorList>
    </citation>
    <scope>NUCLEOTIDE SEQUENCE [LARGE SCALE GENOMIC DNA]</scope>
    <source>
        <strain evidence="1 2">P15</strain>
    </source>
</reference>
<dbReference type="VEuPathDB" id="GiardiaDB:GLP15_2172"/>
<comment type="caution">
    <text evidence="1">The sequence shown here is derived from an EMBL/GenBank/DDBJ whole genome shotgun (WGS) entry which is preliminary data.</text>
</comment>
<gene>
    <name evidence="1" type="ORF">GLP15_2172</name>
</gene>
<sequence>MSLSKDLIVKKLQELNAKISEIESKSLLANDVITFKIDPRDNTNVQRIIVPGQVLRFPTQDEWDAFTSVYSIDSGAYDILTYRDPLGFDGGAGKVYSDGSNPDNYLRRNQLPNMQIDMTNIYQPQISGKAAADSDNNYFTPLLAQRNGKSIPEILSVDNTIFVRPPGELTSSLAPYPFTCKEAREFANEMSIQSGTVPYFVVEGNFQSIQRSAKRAKDVFLNVILSDNIDLSIGQVSDCSVPSVGCFWFNDGKDGQIELPKDPSCRVGVIVRFKKFVLL</sequence>
<accession>E1F6X7</accession>